<reference evidence="3 4" key="1">
    <citation type="submission" date="2018-04" db="EMBL/GenBank/DDBJ databases">
        <authorList>
            <person name="Vogel A."/>
        </authorList>
    </citation>
    <scope>NUCLEOTIDE SEQUENCE [LARGE SCALE GENOMIC DNA]</scope>
</reference>
<dbReference type="Pfam" id="PF03108">
    <property type="entry name" value="DBD_Tnp_Mut"/>
    <property type="match status" value="1"/>
</dbReference>
<dbReference type="InterPro" id="IPR004332">
    <property type="entry name" value="Transposase_MuDR"/>
</dbReference>
<organism evidence="3 4">
    <name type="scientific">Cuscuta campestris</name>
    <dbReference type="NCBI Taxonomy" id="132261"/>
    <lineage>
        <taxon>Eukaryota</taxon>
        <taxon>Viridiplantae</taxon>
        <taxon>Streptophyta</taxon>
        <taxon>Embryophyta</taxon>
        <taxon>Tracheophyta</taxon>
        <taxon>Spermatophyta</taxon>
        <taxon>Magnoliopsida</taxon>
        <taxon>eudicotyledons</taxon>
        <taxon>Gunneridae</taxon>
        <taxon>Pentapetalae</taxon>
        <taxon>asterids</taxon>
        <taxon>lamiids</taxon>
        <taxon>Solanales</taxon>
        <taxon>Convolvulaceae</taxon>
        <taxon>Cuscuteae</taxon>
        <taxon>Cuscuta</taxon>
        <taxon>Cuscuta subgen. Grammica</taxon>
        <taxon>Cuscuta sect. Cleistogrammica</taxon>
    </lineage>
</organism>
<dbReference type="EMBL" id="OOIL02001171">
    <property type="protein sequence ID" value="VFQ73328.1"/>
    <property type="molecule type" value="Genomic_DNA"/>
</dbReference>
<feature type="region of interest" description="Disordered" evidence="1">
    <location>
        <begin position="693"/>
        <end position="720"/>
    </location>
</feature>
<evidence type="ECO:0000313" key="4">
    <source>
        <dbReference type="Proteomes" id="UP000595140"/>
    </source>
</evidence>
<feature type="compositionally biased region" description="Polar residues" evidence="1">
    <location>
        <begin position="693"/>
        <end position="709"/>
    </location>
</feature>
<feature type="domain" description="Zinc finger PMZ-type" evidence="2">
    <location>
        <begin position="1068"/>
        <end position="1096"/>
    </location>
</feature>
<dbReference type="PANTHER" id="PTHR31973">
    <property type="entry name" value="POLYPROTEIN, PUTATIVE-RELATED"/>
    <property type="match status" value="1"/>
</dbReference>
<dbReference type="InterPro" id="IPR036691">
    <property type="entry name" value="Endo/exonu/phosph_ase_sf"/>
</dbReference>
<dbReference type="SMART" id="SM00575">
    <property type="entry name" value="ZnF_PMZ"/>
    <property type="match status" value="1"/>
</dbReference>
<evidence type="ECO:0000259" key="2">
    <source>
        <dbReference type="SMART" id="SM00575"/>
    </source>
</evidence>
<accession>A0A484LB51</accession>
<protein>
    <recommendedName>
        <fullName evidence="2">Zinc finger PMZ-type domain-containing protein</fullName>
    </recommendedName>
</protein>
<proteinExistence type="predicted"/>
<dbReference type="InterPro" id="IPR006564">
    <property type="entry name" value="Znf_PMZ"/>
</dbReference>
<dbReference type="AlphaFoldDB" id="A0A484LB51"/>
<dbReference type="Proteomes" id="UP000595140">
    <property type="component" value="Unassembled WGS sequence"/>
</dbReference>
<keyword evidence="4" id="KW-1185">Reference proteome</keyword>
<evidence type="ECO:0000256" key="1">
    <source>
        <dbReference type="SAM" id="MobiDB-lite"/>
    </source>
</evidence>
<sequence length="1192" mass="136582">MPVRLIFLKRKHNLQFLCVIEPITSNSQLDCFRLHLCFSNAICSSNNKRWIFWSNEHLILSSYHDENQITHCHFTHTATNSTIIISSVYGAHSIADRRELWSNLQNYSKLNHQWMIGGDFNTIASLTEFKGKCIPSTQGMEDFSECISNCNLITLEPKGGLFTWSGTRSQGRTWRRLDRILTNLCLLAYYDEVSLKHLSKFNSDHKPLLVHCSKTTPTGPRPLRFLNAWTLHDTFHSMVQKTWDNMPTIGGMRGLANKLSSLKAALKTWNKETFGDIFSQLQQAEDKALEAEKEFEINPSQENREIMQKANAALIYSTNLEVQYWKQKANIRWLEKGDSNSKLFQAYVKGKRKQLSISHIIKPNGVGTSNPSKIKTEAISFFENSFKQSQPPSFEPILPLIPMIISSEDNLRICTIPSLDEVKQAVWDLDGNSASGPDGFNGNFFKATWETIKQDVLTASQEFFMGQPIPRAYGSTFLTLIPKTDNPKRFEDYRPISLSTFMSKINTKLLANRLNTILPKLISKEQAAFQKGKSIDDHVLMAQEAVHLLDKKVFGGFALMDSSIKVLLRVDGSWDNLGNFTSKYDTVIHVRSEPSLKTLMDTVKADISMDWSQNDIRFPYMVALCPPPIVIVDDAELLFYLKLTSHQSDLSYLPLCMEVLPTATATHLSAQANHSNERSELTECQYPQLLTPNEFSNADSDPSNNSKGTNRTKRRRLPSNSVDVISHYHPTTLQIDSIYKSKEDLCHHLRMYAVSNNFQYKTKRSNTTLLHVVCVDDQCPWVVRAVRLENSPLFQIRRFDPYHSCPVDFREGDHRQATSAFLADLVLHRYVDATRKQYPPNDIRDDMRREFGIAMSYRKALLVKQRALNKLHDMYIVSDRHEGIIHAVQNVFPNVGHGFCTEHIARNLRVKFKGPKEDLTWKFRKASRAATEAECEEYLQMLDEQDHRIRAYLSNIGQPRWARCKSGPYRYSVMTSNAAESMNNVNNSAREYPICKLVDFIRERMQKWFHEQFETASSTTTILPRKLESDLITLQREAFRMKVKPASPYKFEVVDRWSRAYIVNLRDKSCISGDFQLDHFVCVHAVAAIGSRPGLSCYNFISTYYKRESLVATYSGIVHPIGNQSTWYIPPPVKALVCKPPSCNKRPPGRPKKRRLPSVGEFHLGKGWKKQKCTRCLKMGHNIKTCKNPIPT</sequence>
<dbReference type="SUPFAM" id="SSF56219">
    <property type="entry name" value="DNase I-like"/>
    <property type="match status" value="1"/>
</dbReference>
<dbReference type="PANTHER" id="PTHR31973:SF113">
    <property type="entry name" value="PROTEIN FAR1-RELATED SEQUENCE 5-LIKE"/>
    <property type="match status" value="1"/>
</dbReference>
<dbReference type="OrthoDB" id="1938144at2759"/>
<evidence type="ECO:0000313" key="3">
    <source>
        <dbReference type="EMBL" id="VFQ73328.1"/>
    </source>
</evidence>
<name>A0A484LB51_9ASTE</name>
<dbReference type="GO" id="GO:0008270">
    <property type="term" value="F:zinc ion binding"/>
    <property type="evidence" value="ECO:0007669"/>
    <property type="project" value="InterPro"/>
</dbReference>
<dbReference type="Gene3D" id="3.60.10.10">
    <property type="entry name" value="Endonuclease/exonuclease/phosphatase"/>
    <property type="match status" value="1"/>
</dbReference>
<gene>
    <name evidence="3" type="ORF">CCAM_LOCUS15104</name>
</gene>